<dbReference type="CDD" id="cd00609">
    <property type="entry name" value="AAT_like"/>
    <property type="match status" value="1"/>
</dbReference>
<dbReference type="InterPro" id="IPR015421">
    <property type="entry name" value="PyrdxlP-dep_Trfase_major"/>
</dbReference>
<dbReference type="AlphaFoldDB" id="A0AB40BFK3"/>
<dbReference type="InterPro" id="IPR004839">
    <property type="entry name" value="Aminotransferase_I/II_large"/>
</dbReference>
<dbReference type="InterPro" id="IPR019942">
    <property type="entry name" value="DapL/ALD1"/>
</dbReference>
<evidence type="ECO:0000256" key="3">
    <source>
        <dbReference type="ARBA" id="ARBA00022679"/>
    </source>
</evidence>
<dbReference type="NCBIfam" id="TIGR03542">
    <property type="entry name" value="DAPAT_plant"/>
    <property type="match status" value="1"/>
</dbReference>
<proteinExistence type="inferred from homology"/>
<dbReference type="Gene3D" id="3.40.640.10">
    <property type="entry name" value="Type I PLP-dependent aspartate aminotransferase-like (Major domain)"/>
    <property type="match status" value="1"/>
</dbReference>
<dbReference type="Proteomes" id="UP001515500">
    <property type="component" value="Chromosome 5"/>
</dbReference>
<evidence type="ECO:0000313" key="7">
    <source>
        <dbReference type="Proteomes" id="UP001515500"/>
    </source>
</evidence>
<evidence type="ECO:0000313" key="8">
    <source>
        <dbReference type="RefSeq" id="XP_039125904.1"/>
    </source>
</evidence>
<gene>
    <name evidence="8" type="primary">LOC120261949</name>
</gene>
<name>A0AB40BFK3_DIOCR</name>
<comment type="similarity">
    <text evidence="5">Belongs to the class-I pyridoxal-phosphate-dependent aminotransferase family. LL-diaminopimelate aminotransferase subfamily.</text>
</comment>
<keyword evidence="7" id="KW-1185">Reference proteome</keyword>
<dbReference type="RefSeq" id="XP_039125904.1">
    <property type="nucleotide sequence ID" value="XM_039269970.1"/>
</dbReference>
<feature type="domain" description="Aminotransferase class I/classII large" evidence="6">
    <location>
        <begin position="67"/>
        <end position="423"/>
    </location>
</feature>
<dbReference type="PANTHER" id="PTHR43144">
    <property type="entry name" value="AMINOTRANSFERASE"/>
    <property type="match status" value="1"/>
</dbReference>
<dbReference type="GO" id="GO:0008483">
    <property type="term" value="F:transaminase activity"/>
    <property type="evidence" value="ECO:0007669"/>
    <property type="project" value="UniProtKB-KW"/>
</dbReference>
<reference evidence="8" key="1">
    <citation type="submission" date="2025-08" db="UniProtKB">
        <authorList>
            <consortium name="RefSeq"/>
        </authorList>
    </citation>
    <scope>IDENTIFICATION</scope>
</reference>
<evidence type="ECO:0000256" key="1">
    <source>
        <dbReference type="ARBA" id="ARBA00001933"/>
    </source>
</evidence>
<evidence type="ECO:0000256" key="4">
    <source>
        <dbReference type="ARBA" id="ARBA00022898"/>
    </source>
</evidence>
<evidence type="ECO:0000256" key="5">
    <source>
        <dbReference type="ARBA" id="ARBA00061511"/>
    </source>
</evidence>
<dbReference type="GO" id="GO:0009862">
    <property type="term" value="P:systemic acquired resistance, salicylic acid mediated signaling pathway"/>
    <property type="evidence" value="ECO:0007669"/>
    <property type="project" value="UniProtKB-ARBA"/>
</dbReference>
<dbReference type="GO" id="GO:0030170">
    <property type="term" value="F:pyridoxal phosphate binding"/>
    <property type="evidence" value="ECO:0007669"/>
    <property type="project" value="InterPro"/>
</dbReference>
<dbReference type="FunFam" id="3.40.640.10:FF:000099">
    <property type="entry name" value="LL-diaminopimelate aminotransferase, chloroplastic"/>
    <property type="match status" value="1"/>
</dbReference>
<accession>A0AB40BFK3</accession>
<dbReference type="Gene3D" id="3.90.1150.10">
    <property type="entry name" value="Aspartate Aminotransferase, domain 1"/>
    <property type="match status" value="1"/>
</dbReference>
<organism evidence="7 8">
    <name type="scientific">Dioscorea cayennensis subsp. rotundata</name>
    <name type="common">White Guinea yam</name>
    <name type="synonym">Dioscorea rotundata</name>
    <dbReference type="NCBI Taxonomy" id="55577"/>
    <lineage>
        <taxon>Eukaryota</taxon>
        <taxon>Viridiplantae</taxon>
        <taxon>Streptophyta</taxon>
        <taxon>Embryophyta</taxon>
        <taxon>Tracheophyta</taxon>
        <taxon>Spermatophyta</taxon>
        <taxon>Magnoliopsida</taxon>
        <taxon>Liliopsida</taxon>
        <taxon>Dioscoreales</taxon>
        <taxon>Dioscoreaceae</taxon>
        <taxon>Dioscorea</taxon>
    </lineage>
</organism>
<dbReference type="InterPro" id="IPR015422">
    <property type="entry name" value="PyrdxlP-dep_Trfase_small"/>
</dbReference>
<dbReference type="InterPro" id="IPR015424">
    <property type="entry name" value="PyrdxlP-dep_Trfase"/>
</dbReference>
<dbReference type="SUPFAM" id="SSF53383">
    <property type="entry name" value="PLP-dependent transferases"/>
    <property type="match status" value="1"/>
</dbReference>
<keyword evidence="2 8" id="KW-0032">Aminotransferase</keyword>
<dbReference type="Pfam" id="PF00155">
    <property type="entry name" value="Aminotran_1_2"/>
    <property type="match status" value="1"/>
</dbReference>
<evidence type="ECO:0000259" key="6">
    <source>
        <dbReference type="Pfam" id="PF00155"/>
    </source>
</evidence>
<comment type="cofactor">
    <cofactor evidence="1">
        <name>pyridoxal 5'-phosphate</name>
        <dbReference type="ChEBI" id="CHEBI:597326"/>
    </cofactor>
</comment>
<keyword evidence="3" id="KW-0808">Transferase</keyword>
<evidence type="ECO:0000256" key="2">
    <source>
        <dbReference type="ARBA" id="ARBA00022576"/>
    </source>
</evidence>
<protein>
    <submittedName>
        <fullName evidence="8">LOW QUALITY PROTEIN: probable LL-diaminopimelate aminotransferase, chloroplastic</fullName>
    </submittedName>
</protein>
<dbReference type="GeneID" id="120261949"/>
<sequence>MQNMMQSQSSMAWKGFHASIAAPQHQNIVKYTKVERNGNMEMLRNGYLFTEIFKKQMEHMEKYPDAKIISLGIGDTTPPMPRLVTTAMQEYSNALSTIEGYRGYGLEQGNMPLRKAIAGNIYKNMGFNESEVFISDGAQGDIARIQLMFGSNISIAVQDPTFQAYVDTSMIMGQTRKQAVEYMRCSPEKSFFPELAGVPRTDVIFFCSPNNPTGHAASRRQLEDLVSFATNNGSIIVYDTAYSFFISDDSPKSIFEIPGSKQVAIEISSFSKFAGFTGVRLGWTVIPKELRYSNGYQVIKDFDRIMCTCFNGASSIAQAGGLACLTPEGLQGIRGVMDVYKENARSLVETFSSIGLKVYGGVNSPYAWVHFPGCKSWDVFNEILEKTHVLTIPGCEFGPSGEGFIRVSSFGKRDQILEACKRLKRLFA</sequence>
<keyword evidence="4" id="KW-0663">Pyridoxal phosphate</keyword>